<dbReference type="Proteomes" id="UP000247498">
    <property type="component" value="Unassembled WGS sequence"/>
</dbReference>
<dbReference type="InParanoid" id="A0A2V0NTX6"/>
<dbReference type="EMBL" id="BDRX01000007">
    <property type="protein sequence ID" value="GBF89020.1"/>
    <property type="molecule type" value="Genomic_DNA"/>
</dbReference>
<feature type="region of interest" description="Disordered" evidence="1">
    <location>
        <begin position="37"/>
        <end position="106"/>
    </location>
</feature>
<gene>
    <name evidence="2" type="ORF">Rsub_01519</name>
</gene>
<sequence length="158" mass="15768">MSQREPPPPRGYVAETLSNVWAALRAVLRAAVVRHTADDAPPAAARAAPPLVVDRAGRPLASASAPAGPPRPRSSPPSPAAGAGRGPPLCALPPGEAPPGHSHGALVGLAEGLERAVLAPPPGGGAAAKEALALAHEEMHADRLGGDPFRRAIAAAPR</sequence>
<name>A0A2V0NTX6_9CHLO</name>
<protein>
    <submittedName>
        <fullName evidence="2">Uncharacterized protein</fullName>
    </submittedName>
</protein>
<proteinExistence type="predicted"/>
<feature type="compositionally biased region" description="Pro residues" evidence="1">
    <location>
        <begin position="67"/>
        <end position="79"/>
    </location>
</feature>
<dbReference type="AlphaFoldDB" id="A0A2V0NTX6"/>
<accession>A0A2V0NTX6</accession>
<feature type="compositionally biased region" description="Low complexity" evidence="1">
    <location>
        <begin position="37"/>
        <end position="66"/>
    </location>
</feature>
<evidence type="ECO:0000313" key="3">
    <source>
        <dbReference type="Proteomes" id="UP000247498"/>
    </source>
</evidence>
<evidence type="ECO:0000313" key="2">
    <source>
        <dbReference type="EMBL" id="GBF89020.1"/>
    </source>
</evidence>
<evidence type="ECO:0000256" key="1">
    <source>
        <dbReference type="SAM" id="MobiDB-lite"/>
    </source>
</evidence>
<keyword evidence="3" id="KW-1185">Reference proteome</keyword>
<reference evidence="2 3" key="1">
    <citation type="journal article" date="2018" name="Sci. Rep.">
        <title>Raphidocelis subcapitata (=Pseudokirchneriella subcapitata) provides an insight into genome evolution and environmental adaptations in the Sphaeropleales.</title>
        <authorList>
            <person name="Suzuki S."/>
            <person name="Yamaguchi H."/>
            <person name="Nakajima N."/>
            <person name="Kawachi M."/>
        </authorList>
    </citation>
    <scope>NUCLEOTIDE SEQUENCE [LARGE SCALE GENOMIC DNA]</scope>
    <source>
        <strain evidence="2 3">NIES-35</strain>
    </source>
</reference>
<feature type="compositionally biased region" description="Low complexity" evidence="1">
    <location>
        <begin position="80"/>
        <end position="94"/>
    </location>
</feature>
<organism evidence="2 3">
    <name type="scientific">Raphidocelis subcapitata</name>
    <dbReference type="NCBI Taxonomy" id="307507"/>
    <lineage>
        <taxon>Eukaryota</taxon>
        <taxon>Viridiplantae</taxon>
        <taxon>Chlorophyta</taxon>
        <taxon>core chlorophytes</taxon>
        <taxon>Chlorophyceae</taxon>
        <taxon>CS clade</taxon>
        <taxon>Sphaeropleales</taxon>
        <taxon>Selenastraceae</taxon>
        <taxon>Raphidocelis</taxon>
    </lineage>
</organism>
<comment type="caution">
    <text evidence="2">The sequence shown here is derived from an EMBL/GenBank/DDBJ whole genome shotgun (WGS) entry which is preliminary data.</text>
</comment>